<feature type="transmembrane region" description="Helical" evidence="2">
    <location>
        <begin position="77"/>
        <end position="96"/>
    </location>
</feature>
<dbReference type="RefSeq" id="WP_224315589.1">
    <property type="nucleotide sequence ID" value="NZ_JAIRBM010000023.1"/>
</dbReference>
<evidence type="ECO:0000256" key="1">
    <source>
        <dbReference type="ARBA" id="ARBA00004141"/>
    </source>
</evidence>
<keyword evidence="5" id="KW-1185">Reference proteome</keyword>
<feature type="signal peptide" evidence="3">
    <location>
        <begin position="1"/>
        <end position="26"/>
    </location>
</feature>
<evidence type="ECO:0000256" key="3">
    <source>
        <dbReference type="SAM" id="SignalP"/>
    </source>
</evidence>
<comment type="subcellular location">
    <subcellularLocation>
        <location evidence="1">Membrane</location>
        <topology evidence="1">Multi-pass membrane protein</topology>
    </subcellularLocation>
</comment>
<dbReference type="Pfam" id="PF04956">
    <property type="entry name" value="TrbC"/>
    <property type="match status" value="1"/>
</dbReference>
<protein>
    <submittedName>
        <fullName evidence="4">TrbC/VirB2 family protein</fullName>
    </submittedName>
</protein>
<dbReference type="Proteomes" id="UP000704176">
    <property type="component" value="Unassembled WGS sequence"/>
</dbReference>
<keyword evidence="2" id="KW-0812">Transmembrane</keyword>
<proteinExistence type="predicted"/>
<name>A0ABS7VV96_9HYPH</name>
<evidence type="ECO:0000313" key="5">
    <source>
        <dbReference type="Proteomes" id="UP000704176"/>
    </source>
</evidence>
<feature type="chain" id="PRO_5046783837" evidence="3">
    <location>
        <begin position="27"/>
        <end position="98"/>
    </location>
</feature>
<keyword evidence="3" id="KW-0732">Signal</keyword>
<gene>
    <name evidence="4" type="ORF">K9B37_21490</name>
</gene>
<evidence type="ECO:0000313" key="4">
    <source>
        <dbReference type="EMBL" id="MBZ6078837.1"/>
    </source>
</evidence>
<comment type="caution">
    <text evidence="4">The sequence shown here is derived from an EMBL/GenBank/DDBJ whole genome shotgun (WGS) entry which is preliminary data.</text>
</comment>
<evidence type="ECO:0000256" key="2">
    <source>
        <dbReference type="SAM" id="Phobius"/>
    </source>
</evidence>
<reference evidence="4 5" key="1">
    <citation type="submission" date="2021-09" db="EMBL/GenBank/DDBJ databases">
        <title>The complete genome sequence of a new microorganism.</title>
        <authorList>
            <person name="Zi Z."/>
        </authorList>
    </citation>
    <scope>NUCLEOTIDE SEQUENCE [LARGE SCALE GENOMIC DNA]</scope>
    <source>
        <strain evidence="4 5">WGZ8</strain>
    </source>
</reference>
<keyword evidence="2" id="KW-0472">Membrane</keyword>
<dbReference type="InterPro" id="IPR007039">
    <property type="entry name" value="TrbC/VirB2"/>
</dbReference>
<accession>A0ABS7VV96</accession>
<keyword evidence="2" id="KW-1133">Transmembrane helix</keyword>
<organism evidence="4 5">
    <name type="scientific">Microvirga puerhi</name>
    <dbReference type="NCBI Taxonomy" id="2876078"/>
    <lineage>
        <taxon>Bacteria</taxon>
        <taxon>Pseudomonadati</taxon>
        <taxon>Pseudomonadota</taxon>
        <taxon>Alphaproteobacteria</taxon>
        <taxon>Hyphomicrobiales</taxon>
        <taxon>Methylobacteriaceae</taxon>
        <taxon>Microvirga</taxon>
    </lineage>
</organism>
<feature type="transmembrane region" description="Helical" evidence="2">
    <location>
        <begin position="52"/>
        <end position="70"/>
    </location>
</feature>
<dbReference type="EMBL" id="JAIRBM010000023">
    <property type="protein sequence ID" value="MBZ6078837.1"/>
    <property type="molecule type" value="Genomic_DNA"/>
</dbReference>
<sequence>MNKKSILAGVVIAATLSALMVEPAFAQASGGVNVEGVLQNILDMLTGTVAKLIATIALILIGIGWMFMGLDWRKAGVYVLGIIVVFGAPQIVNMFVGS</sequence>